<dbReference type="PANTHER" id="PTHR43130:SF14">
    <property type="entry name" value="DJ-1_PFPI DOMAIN-CONTAINING PROTEIN"/>
    <property type="match status" value="1"/>
</dbReference>
<dbReference type="PANTHER" id="PTHR43130">
    <property type="entry name" value="ARAC-FAMILY TRANSCRIPTIONAL REGULATOR"/>
    <property type="match status" value="1"/>
</dbReference>
<organism evidence="2 3">
    <name type="scientific">Pseudoalteromonas lipolytica</name>
    <dbReference type="NCBI Taxonomy" id="570156"/>
    <lineage>
        <taxon>Bacteria</taxon>
        <taxon>Pseudomonadati</taxon>
        <taxon>Pseudomonadota</taxon>
        <taxon>Gammaproteobacteria</taxon>
        <taxon>Alteromonadales</taxon>
        <taxon>Pseudoalteromonadaceae</taxon>
        <taxon>Pseudoalteromonas</taxon>
    </lineage>
</organism>
<feature type="domain" description="DJ-1/PfpI" evidence="1">
    <location>
        <begin position="4"/>
        <end position="169"/>
    </location>
</feature>
<accession>A0A0N8HK50</accession>
<dbReference type="PATRIC" id="fig|570156.3.peg.3579"/>
<dbReference type="SUPFAM" id="SSF52317">
    <property type="entry name" value="Class I glutamine amidotransferase-like"/>
    <property type="match status" value="1"/>
</dbReference>
<reference evidence="2 3" key="1">
    <citation type="submission" date="2015-09" db="EMBL/GenBank/DDBJ databases">
        <title>Draft Genome Sequence of Pseudoalteromonas lipolytica UCD-48B.</title>
        <authorList>
            <person name="Krusor M."/>
            <person name="Coil D.A."/>
            <person name="Lang J.M."/>
            <person name="Eisen J.A."/>
            <person name="Alexiev A."/>
        </authorList>
    </citation>
    <scope>NUCLEOTIDE SEQUENCE [LARGE SCALE GENOMIC DNA]</scope>
    <source>
        <strain evidence="2 3">UCD-48B</strain>
    </source>
</reference>
<name>A0A0N8HK50_9GAMM</name>
<dbReference type="STRING" id="570156.AOG27_12415"/>
<protein>
    <submittedName>
        <fullName evidence="2">Glutamine amidotransferase</fullName>
    </submittedName>
</protein>
<proteinExistence type="predicted"/>
<dbReference type="Proteomes" id="UP000050378">
    <property type="component" value="Unassembled WGS sequence"/>
</dbReference>
<dbReference type="InterPro" id="IPR052158">
    <property type="entry name" value="INH-QAR"/>
</dbReference>
<dbReference type="EMBL" id="LJTC01000008">
    <property type="protein sequence ID" value="KPM82896.1"/>
    <property type="molecule type" value="Genomic_DNA"/>
</dbReference>
<evidence type="ECO:0000313" key="3">
    <source>
        <dbReference type="Proteomes" id="UP000050378"/>
    </source>
</evidence>
<gene>
    <name evidence="2" type="ORF">AOG27_12415</name>
</gene>
<dbReference type="Gene3D" id="3.40.50.880">
    <property type="match status" value="1"/>
</dbReference>
<dbReference type="InterPro" id="IPR002818">
    <property type="entry name" value="DJ-1/PfpI"/>
</dbReference>
<dbReference type="Pfam" id="PF01965">
    <property type="entry name" value="DJ-1_PfpI"/>
    <property type="match status" value="1"/>
</dbReference>
<dbReference type="InterPro" id="IPR029062">
    <property type="entry name" value="Class_I_gatase-like"/>
</dbReference>
<comment type="caution">
    <text evidence="2">The sequence shown here is derived from an EMBL/GenBank/DDBJ whole genome shotgun (WGS) entry which is preliminary data.</text>
</comment>
<evidence type="ECO:0000259" key="1">
    <source>
        <dbReference type="Pfam" id="PF01965"/>
    </source>
</evidence>
<keyword evidence="2" id="KW-0808">Transferase</keyword>
<dbReference type="GO" id="GO:0016740">
    <property type="term" value="F:transferase activity"/>
    <property type="evidence" value="ECO:0007669"/>
    <property type="project" value="UniProtKB-KW"/>
</dbReference>
<sequence length="191" mass="21068">MNIGIYIYDDAEVLDFSGPFEVFSTAKRLANNDWQVSLISENDRLVLARGGYSVNPHYSFADCPSLDLLVVVGGDHTRELEKAEVITWLKHTATNTKRVASVCTGAFLLAKTGLLNGKNVTTHWQDQPELAALFSDLNVIADTRWITDGKFTSSGGISAGIDMSLALVAEFISYENALLTAKQMEYQWQTL</sequence>
<dbReference type="GO" id="GO:0006355">
    <property type="term" value="P:regulation of DNA-templated transcription"/>
    <property type="evidence" value="ECO:0007669"/>
    <property type="project" value="TreeGrafter"/>
</dbReference>
<keyword evidence="2" id="KW-0315">Glutamine amidotransferase</keyword>
<dbReference type="AlphaFoldDB" id="A0A0N8HK50"/>
<dbReference type="RefSeq" id="WP_054553343.1">
    <property type="nucleotide sequence ID" value="NZ_LJTC01000008.1"/>
</dbReference>
<evidence type="ECO:0000313" key="2">
    <source>
        <dbReference type="EMBL" id="KPM82896.1"/>
    </source>
</evidence>
<dbReference type="OrthoDB" id="9803764at2"/>
<dbReference type="CDD" id="cd03139">
    <property type="entry name" value="GATase1_PfpI_2"/>
    <property type="match status" value="1"/>
</dbReference>